<dbReference type="InterPro" id="IPR003439">
    <property type="entry name" value="ABC_transporter-like_ATP-bd"/>
</dbReference>
<comment type="caution">
    <text evidence="6">The sequence shown here is derived from an EMBL/GenBank/DDBJ whole genome shotgun (WGS) entry which is preliminary data.</text>
</comment>
<dbReference type="PANTHER" id="PTHR19211">
    <property type="entry name" value="ATP-BINDING TRANSPORT PROTEIN-RELATED"/>
    <property type="match status" value="1"/>
</dbReference>
<dbReference type="InterPro" id="IPR050611">
    <property type="entry name" value="ABCF"/>
</dbReference>
<keyword evidence="1" id="KW-0677">Repeat</keyword>
<evidence type="ECO:0000259" key="5">
    <source>
        <dbReference type="Pfam" id="PF12848"/>
    </source>
</evidence>
<feature type="domain" description="ABC-transporter extension" evidence="5">
    <location>
        <begin position="78"/>
        <end position="133"/>
    </location>
</feature>
<keyword evidence="3 6" id="KW-0067">ATP-binding</keyword>
<dbReference type="EMBL" id="CAXAMM010014923">
    <property type="protein sequence ID" value="CAK9035034.1"/>
    <property type="molecule type" value="Genomic_DNA"/>
</dbReference>
<keyword evidence="7" id="KW-1185">Reference proteome</keyword>
<reference evidence="6 7" key="1">
    <citation type="submission" date="2024-02" db="EMBL/GenBank/DDBJ databases">
        <authorList>
            <person name="Chen Y."/>
            <person name="Shah S."/>
            <person name="Dougan E. K."/>
            <person name="Thang M."/>
            <person name="Chan C."/>
        </authorList>
    </citation>
    <scope>NUCLEOTIDE SEQUENCE [LARGE SCALE GENOMIC DNA]</scope>
</reference>
<proteinExistence type="predicted"/>
<evidence type="ECO:0000256" key="3">
    <source>
        <dbReference type="ARBA" id="ARBA00022840"/>
    </source>
</evidence>
<evidence type="ECO:0000259" key="4">
    <source>
        <dbReference type="Pfam" id="PF00005"/>
    </source>
</evidence>
<dbReference type="InterPro" id="IPR027417">
    <property type="entry name" value="P-loop_NTPase"/>
</dbReference>
<dbReference type="PANTHER" id="PTHR19211:SF14">
    <property type="entry name" value="ATP-BINDING CASSETTE SUB-FAMILY F MEMBER 1"/>
    <property type="match status" value="1"/>
</dbReference>
<accession>A0ABP0LA19</accession>
<protein>
    <submittedName>
        <fullName evidence="6">ABC transporter F family member 3 (ABC transporter ABCF.3) (AtABCF3) (GCN20-type ATP-binding cassette protein GCN3)</fullName>
    </submittedName>
</protein>
<organism evidence="6 7">
    <name type="scientific">Durusdinium trenchii</name>
    <dbReference type="NCBI Taxonomy" id="1381693"/>
    <lineage>
        <taxon>Eukaryota</taxon>
        <taxon>Sar</taxon>
        <taxon>Alveolata</taxon>
        <taxon>Dinophyceae</taxon>
        <taxon>Suessiales</taxon>
        <taxon>Symbiodiniaceae</taxon>
        <taxon>Durusdinium</taxon>
    </lineage>
</organism>
<evidence type="ECO:0000256" key="2">
    <source>
        <dbReference type="ARBA" id="ARBA00022741"/>
    </source>
</evidence>
<dbReference type="InterPro" id="IPR032781">
    <property type="entry name" value="ABC_tran_Xtn"/>
</dbReference>
<name>A0ABP0LA19_9DINO</name>
<sequence length="135" mass="16101">DQQRPTKEFSGGWRMRIALAQSLFVQPDLLLLDEPTNHLDVHAVTWLEEFLKNWEKTVVIVSHDRCFLNSTTTHTIFLHRKRLWYYGGNYETFLRVHAEQRTNQEAISQQQQRKVAHLKQFIQRFGQGHKKMAKQ</sequence>
<feature type="non-terminal residue" evidence="6">
    <location>
        <position position="135"/>
    </location>
</feature>
<feature type="non-terminal residue" evidence="6">
    <location>
        <position position="1"/>
    </location>
</feature>
<dbReference type="SUPFAM" id="SSF52540">
    <property type="entry name" value="P-loop containing nucleoside triphosphate hydrolases"/>
    <property type="match status" value="1"/>
</dbReference>
<evidence type="ECO:0000256" key="1">
    <source>
        <dbReference type="ARBA" id="ARBA00022737"/>
    </source>
</evidence>
<keyword evidence="2" id="KW-0547">Nucleotide-binding</keyword>
<dbReference type="Proteomes" id="UP001642464">
    <property type="component" value="Unassembled WGS sequence"/>
</dbReference>
<dbReference type="Gene3D" id="3.40.50.300">
    <property type="entry name" value="P-loop containing nucleotide triphosphate hydrolases"/>
    <property type="match status" value="1"/>
</dbReference>
<dbReference type="CDD" id="cd03221">
    <property type="entry name" value="ABCF_EF-3"/>
    <property type="match status" value="1"/>
</dbReference>
<evidence type="ECO:0000313" key="7">
    <source>
        <dbReference type="Proteomes" id="UP001642464"/>
    </source>
</evidence>
<dbReference type="Pfam" id="PF12848">
    <property type="entry name" value="ABC_tran_Xtn"/>
    <property type="match status" value="1"/>
</dbReference>
<dbReference type="GO" id="GO:0005524">
    <property type="term" value="F:ATP binding"/>
    <property type="evidence" value="ECO:0007669"/>
    <property type="project" value="UniProtKB-KW"/>
</dbReference>
<evidence type="ECO:0000313" key="6">
    <source>
        <dbReference type="EMBL" id="CAK9035034.1"/>
    </source>
</evidence>
<dbReference type="Pfam" id="PF00005">
    <property type="entry name" value="ABC_tran"/>
    <property type="match status" value="1"/>
</dbReference>
<gene>
    <name evidence="6" type="ORF">SCF082_LOCUS21120</name>
</gene>
<feature type="domain" description="ABC transporter" evidence="4">
    <location>
        <begin position="5"/>
        <end position="37"/>
    </location>
</feature>